<feature type="transmembrane region" description="Helical" evidence="1">
    <location>
        <begin position="120"/>
        <end position="138"/>
    </location>
</feature>
<accession>A0ABW2UX26</accession>
<evidence type="ECO:0000256" key="1">
    <source>
        <dbReference type="SAM" id="Phobius"/>
    </source>
</evidence>
<dbReference type="EMBL" id="JBHTGR010000015">
    <property type="protein sequence ID" value="MFC7747129.1"/>
    <property type="molecule type" value="Genomic_DNA"/>
</dbReference>
<dbReference type="InterPro" id="IPR025912">
    <property type="entry name" value="YrvL"/>
</dbReference>
<protein>
    <submittedName>
        <fullName evidence="2">YrvL family regulatory protein</fullName>
    </submittedName>
</protein>
<dbReference type="RefSeq" id="WP_382358649.1">
    <property type="nucleotide sequence ID" value="NZ_JBHTGR010000015.1"/>
</dbReference>
<evidence type="ECO:0000313" key="2">
    <source>
        <dbReference type="EMBL" id="MFC7747129.1"/>
    </source>
</evidence>
<gene>
    <name evidence="2" type="ORF">ACFQU8_07750</name>
</gene>
<dbReference type="Pfam" id="PF14184">
    <property type="entry name" value="YrvL"/>
    <property type="match status" value="1"/>
</dbReference>
<keyword evidence="1" id="KW-1133">Transmembrane helix</keyword>
<dbReference type="Proteomes" id="UP001596620">
    <property type="component" value="Unassembled WGS sequence"/>
</dbReference>
<keyword evidence="3" id="KW-1185">Reference proteome</keyword>
<feature type="transmembrane region" description="Helical" evidence="1">
    <location>
        <begin position="56"/>
        <end position="74"/>
    </location>
</feature>
<feature type="transmembrane region" description="Helical" evidence="1">
    <location>
        <begin position="21"/>
        <end position="44"/>
    </location>
</feature>
<sequence>MSDEQDHSFRDMTLKDKIVTVIGATLFMSLVLGFVLAMFFFGFAGAFELLGVQYQSIWSLLLFVASFFILGTVVDLPFEAMAELSVKNMTGRGFAFFVQLLFSFASNWLVIVAVDAFIDSITLSGGTKLILSLLLAVLDPVFDNKQKGHDQAV</sequence>
<keyword evidence="1" id="KW-0812">Transmembrane</keyword>
<evidence type="ECO:0000313" key="3">
    <source>
        <dbReference type="Proteomes" id="UP001596620"/>
    </source>
</evidence>
<proteinExistence type="predicted"/>
<organism evidence="2 3">
    <name type="scientific">Lentibacillus kimchii</name>
    <dbReference type="NCBI Taxonomy" id="1542911"/>
    <lineage>
        <taxon>Bacteria</taxon>
        <taxon>Bacillati</taxon>
        <taxon>Bacillota</taxon>
        <taxon>Bacilli</taxon>
        <taxon>Bacillales</taxon>
        <taxon>Bacillaceae</taxon>
        <taxon>Lentibacillus</taxon>
    </lineage>
</organism>
<reference evidence="3" key="1">
    <citation type="journal article" date="2019" name="Int. J. Syst. Evol. Microbiol.">
        <title>The Global Catalogue of Microorganisms (GCM) 10K type strain sequencing project: providing services to taxonomists for standard genome sequencing and annotation.</title>
        <authorList>
            <consortium name="The Broad Institute Genomics Platform"/>
            <consortium name="The Broad Institute Genome Sequencing Center for Infectious Disease"/>
            <person name="Wu L."/>
            <person name="Ma J."/>
        </authorList>
    </citation>
    <scope>NUCLEOTIDE SEQUENCE [LARGE SCALE GENOMIC DNA]</scope>
    <source>
        <strain evidence="3">JCM 30234</strain>
    </source>
</reference>
<name>A0ABW2UX26_9BACI</name>
<keyword evidence="1" id="KW-0472">Membrane</keyword>
<feature type="transmembrane region" description="Helical" evidence="1">
    <location>
        <begin position="94"/>
        <end position="114"/>
    </location>
</feature>
<comment type="caution">
    <text evidence="2">The sequence shown here is derived from an EMBL/GenBank/DDBJ whole genome shotgun (WGS) entry which is preliminary data.</text>
</comment>